<dbReference type="Proteomes" id="UP000507470">
    <property type="component" value="Unassembled WGS sequence"/>
</dbReference>
<dbReference type="EMBL" id="CACVKT020001586">
    <property type="protein sequence ID" value="CAC5369332.1"/>
    <property type="molecule type" value="Genomic_DNA"/>
</dbReference>
<proteinExistence type="predicted"/>
<dbReference type="AlphaFoldDB" id="A0A6J8ALA4"/>
<accession>A0A6J8ALA4</accession>
<gene>
    <name evidence="1" type="ORF">MCOR_8555</name>
</gene>
<evidence type="ECO:0000313" key="2">
    <source>
        <dbReference type="Proteomes" id="UP000507470"/>
    </source>
</evidence>
<dbReference type="OrthoDB" id="8052050at2759"/>
<keyword evidence="2" id="KW-1185">Reference proteome</keyword>
<sequence length="162" mass="18795">MFTTHSDDNCISQRGHARWVPDEENRFIETLVSDVTKLDEISLLLSEDSNDSKERINTVVDKIGDIFKSTANHVFKPKGRFYPSGSSNQLWFNKKCRDKRKVFHKAKNRYSFKSLNKSNVPDDDIDYEELAKSIKSQGVIEIIDHEFTEDEILSAYKKLCND</sequence>
<name>A0A6J8ALA4_MYTCO</name>
<evidence type="ECO:0000313" key="1">
    <source>
        <dbReference type="EMBL" id="CAC5369332.1"/>
    </source>
</evidence>
<organism evidence="1 2">
    <name type="scientific">Mytilus coruscus</name>
    <name type="common">Sea mussel</name>
    <dbReference type="NCBI Taxonomy" id="42192"/>
    <lineage>
        <taxon>Eukaryota</taxon>
        <taxon>Metazoa</taxon>
        <taxon>Spiralia</taxon>
        <taxon>Lophotrochozoa</taxon>
        <taxon>Mollusca</taxon>
        <taxon>Bivalvia</taxon>
        <taxon>Autobranchia</taxon>
        <taxon>Pteriomorphia</taxon>
        <taxon>Mytilida</taxon>
        <taxon>Mytiloidea</taxon>
        <taxon>Mytilidae</taxon>
        <taxon>Mytilinae</taxon>
        <taxon>Mytilus</taxon>
    </lineage>
</organism>
<dbReference type="CDD" id="cd16387">
    <property type="entry name" value="ParB_N_Srx"/>
    <property type="match status" value="1"/>
</dbReference>
<reference evidence="1 2" key="1">
    <citation type="submission" date="2020-06" db="EMBL/GenBank/DDBJ databases">
        <authorList>
            <person name="Li R."/>
            <person name="Bekaert M."/>
        </authorList>
    </citation>
    <scope>NUCLEOTIDE SEQUENCE [LARGE SCALE GENOMIC DNA]</scope>
    <source>
        <strain evidence="2">wild</strain>
    </source>
</reference>
<protein>
    <submittedName>
        <fullName evidence="1">Uncharacterized protein</fullName>
    </submittedName>
</protein>